<evidence type="ECO:0000256" key="6">
    <source>
        <dbReference type="ARBA" id="ARBA00033409"/>
    </source>
</evidence>
<dbReference type="PANTHER" id="PTHR33991:SF1">
    <property type="entry name" value="DNA REPAIR PROTEIN RECO"/>
    <property type="match status" value="1"/>
</dbReference>
<dbReference type="InterPro" id="IPR037278">
    <property type="entry name" value="ARFGAP/RecO"/>
</dbReference>
<dbReference type="GeneID" id="99683530"/>
<evidence type="ECO:0000256" key="1">
    <source>
        <dbReference type="ARBA" id="ARBA00007452"/>
    </source>
</evidence>
<dbReference type="InterPro" id="IPR012340">
    <property type="entry name" value="NA-bd_OB-fold"/>
</dbReference>
<dbReference type="Pfam" id="PF11967">
    <property type="entry name" value="RecO_N"/>
    <property type="match status" value="1"/>
</dbReference>
<evidence type="ECO:0000256" key="3">
    <source>
        <dbReference type="ARBA" id="ARBA00022763"/>
    </source>
</evidence>
<dbReference type="SUPFAM" id="SSF50249">
    <property type="entry name" value="Nucleic acid-binding proteins"/>
    <property type="match status" value="1"/>
</dbReference>
<dbReference type="GO" id="GO:0043590">
    <property type="term" value="C:bacterial nucleoid"/>
    <property type="evidence" value="ECO:0007669"/>
    <property type="project" value="TreeGrafter"/>
</dbReference>
<evidence type="ECO:0000256" key="5">
    <source>
        <dbReference type="ARBA" id="ARBA00023204"/>
    </source>
</evidence>
<organism evidence="9 10">
    <name type="scientific">Rubrivivax gelatinosus</name>
    <name type="common">Rhodocyclus gelatinosus</name>
    <name type="synonym">Rhodopseudomonas gelatinosa</name>
    <dbReference type="NCBI Taxonomy" id="28068"/>
    <lineage>
        <taxon>Bacteria</taxon>
        <taxon>Pseudomonadati</taxon>
        <taxon>Pseudomonadota</taxon>
        <taxon>Betaproteobacteria</taxon>
        <taxon>Burkholderiales</taxon>
        <taxon>Sphaerotilaceae</taxon>
        <taxon>Rubrivivax</taxon>
    </lineage>
</organism>
<proteinExistence type="inferred from homology"/>
<dbReference type="InterPro" id="IPR022572">
    <property type="entry name" value="DNA_rep/recomb_RecO_N"/>
</dbReference>
<dbReference type="RefSeq" id="WP_132647128.1">
    <property type="nucleotide sequence ID" value="NZ_CP181386.1"/>
</dbReference>
<dbReference type="PANTHER" id="PTHR33991">
    <property type="entry name" value="DNA REPAIR PROTEIN RECO"/>
    <property type="match status" value="1"/>
</dbReference>
<keyword evidence="4 7" id="KW-0233">DNA recombination</keyword>
<keyword evidence="5 7" id="KW-0234">DNA repair</keyword>
<dbReference type="EMBL" id="SLXD01000006">
    <property type="protein sequence ID" value="TCP02566.1"/>
    <property type="molecule type" value="Genomic_DNA"/>
</dbReference>
<comment type="caution">
    <text evidence="9">The sequence shown here is derived from an EMBL/GenBank/DDBJ whole genome shotgun (WGS) entry which is preliminary data.</text>
</comment>
<dbReference type="Proteomes" id="UP000295106">
    <property type="component" value="Unassembled WGS sequence"/>
</dbReference>
<evidence type="ECO:0000256" key="2">
    <source>
        <dbReference type="ARBA" id="ARBA00021310"/>
    </source>
</evidence>
<feature type="domain" description="DNA replication/recombination mediator RecO N-terminal" evidence="8">
    <location>
        <begin position="11"/>
        <end position="70"/>
    </location>
</feature>
<evidence type="ECO:0000256" key="4">
    <source>
        <dbReference type="ARBA" id="ARBA00023172"/>
    </source>
</evidence>
<gene>
    <name evidence="7" type="primary">recO</name>
    <name evidence="9" type="ORF">EV684_106128</name>
</gene>
<dbReference type="Gene3D" id="1.20.1440.120">
    <property type="entry name" value="Recombination protein O, C-terminal domain"/>
    <property type="match status" value="1"/>
</dbReference>
<dbReference type="GO" id="GO:0006302">
    <property type="term" value="P:double-strand break repair"/>
    <property type="evidence" value="ECO:0007669"/>
    <property type="project" value="TreeGrafter"/>
</dbReference>
<dbReference type="OrthoDB" id="9804792at2"/>
<dbReference type="HAMAP" id="MF_00201">
    <property type="entry name" value="RecO"/>
    <property type="match status" value="1"/>
</dbReference>
<dbReference type="InterPro" id="IPR003717">
    <property type="entry name" value="RecO"/>
</dbReference>
<evidence type="ECO:0000313" key="10">
    <source>
        <dbReference type="Proteomes" id="UP000295106"/>
    </source>
</evidence>
<dbReference type="AlphaFoldDB" id="A0A4R2MI77"/>
<dbReference type="GO" id="GO:0006310">
    <property type="term" value="P:DNA recombination"/>
    <property type="evidence" value="ECO:0007669"/>
    <property type="project" value="UniProtKB-UniRule"/>
</dbReference>
<sequence>MSRAAAAPLAAYVLHSWDWSETSLIVELFTRERGRVVVAAKGAKRPTSQLRPVLLPFQRIAVQLGRTPADEAAEIHTLRTAEWGGGVPPVPAAAMFSAFYCNELLMKLLARQDAFPQLFDAYAGTLGALAADEAAALRAFELVLLRETGLLPELGSETLTLAPLAAARRYTLHPEAGLVADADGLPGADWVRLEAALIAQHADALRAACAPVSTPLRAALRGVLHYHLGHSRLRSRQVFQDVQKLVDTASR</sequence>
<evidence type="ECO:0000313" key="9">
    <source>
        <dbReference type="EMBL" id="TCP02566.1"/>
    </source>
</evidence>
<reference evidence="9 10" key="1">
    <citation type="submission" date="2019-03" db="EMBL/GenBank/DDBJ databases">
        <title>Genomic Encyclopedia of Type Strains, Phase IV (KMG-IV): sequencing the most valuable type-strain genomes for metagenomic binning, comparative biology and taxonomic classification.</title>
        <authorList>
            <person name="Goeker M."/>
        </authorList>
    </citation>
    <scope>NUCLEOTIDE SEQUENCE [LARGE SCALE GENOMIC DNA]</scope>
    <source>
        <strain evidence="9 10">DSM 1709</strain>
    </source>
</reference>
<comment type="function">
    <text evidence="7">Involved in DNA repair and RecF pathway recombination.</text>
</comment>
<dbReference type="SUPFAM" id="SSF57863">
    <property type="entry name" value="ArfGap/RecO-like zinc finger"/>
    <property type="match status" value="1"/>
</dbReference>
<dbReference type="InterPro" id="IPR042242">
    <property type="entry name" value="RecO_C"/>
</dbReference>
<evidence type="ECO:0000259" key="8">
    <source>
        <dbReference type="Pfam" id="PF11967"/>
    </source>
</evidence>
<keyword evidence="3 7" id="KW-0227">DNA damage</keyword>
<dbReference type="Pfam" id="PF02565">
    <property type="entry name" value="RecO_C"/>
    <property type="match status" value="1"/>
</dbReference>
<name>A0A4R2MI77_RUBGE</name>
<accession>A0A4R2MI77</accession>
<dbReference type="NCBIfam" id="TIGR00613">
    <property type="entry name" value="reco"/>
    <property type="match status" value="1"/>
</dbReference>
<evidence type="ECO:0000256" key="7">
    <source>
        <dbReference type="HAMAP-Rule" id="MF_00201"/>
    </source>
</evidence>
<dbReference type="Gene3D" id="2.40.50.140">
    <property type="entry name" value="Nucleic acid-binding proteins"/>
    <property type="match status" value="1"/>
</dbReference>
<protein>
    <recommendedName>
        <fullName evidence="2 7">DNA repair protein RecO</fullName>
    </recommendedName>
    <alternativeName>
        <fullName evidence="6 7">Recombination protein O</fullName>
    </alternativeName>
</protein>
<comment type="similarity">
    <text evidence="1 7">Belongs to the RecO family.</text>
</comment>